<dbReference type="EMBL" id="JABFTP020000001">
    <property type="protein sequence ID" value="KAL3266252.1"/>
    <property type="molecule type" value="Genomic_DNA"/>
</dbReference>
<evidence type="ECO:0000313" key="2">
    <source>
        <dbReference type="EMBL" id="KAL3266252.1"/>
    </source>
</evidence>
<proteinExistence type="predicted"/>
<keyword evidence="3" id="KW-1185">Reference proteome</keyword>
<dbReference type="AlphaFoldDB" id="A0ABD2MIW5"/>
<evidence type="ECO:0000256" key="1">
    <source>
        <dbReference type="SAM" id="MobiDB-lite"/>
    </source>
</evidence>
<evidence type="ECO:0000313" key="3">
    <source>
        <dbReference type="Proteomes" id="UP001516400"/>
    </source>
</evidence>
<sequence>MKKCNLVCKLLWDELENTAAYKDTDDDENDEADIIEELESSNTEQEFDEYGEPKEASEAGNGMDKSQMDETCANKITENSERKCHQTINRCEGTSRSCRVSSIKKYIKEKFTSRIRKFNLFLKDIQDRDMHIKQMWK</sequence>
<organism evidence="2 3">
    <name type="scientific">Cryptolaemus montrouzieri</name>
    <dbReference type="NCBI Taxonomy" id="559131"/>
    <lineage>
        <taxon>Eukaryota</taxon>
        <taxon>Metazoa</taxon>
        <taxon>Ecdysozoa</taxon>
        <taxon>Arthropoda</taxon>
        <taxon>Hexapoda</taxon>
        <taxon>Insecta</taxon>
        <taxon>Pterygota</taxon>
        <taxon>Neoptera</taxon>
        <taxon>Endopterygota</taxon>
        <taxon>Coleoptera</taxon>
        <taxon>Polyphaga</taxon>
        <taxon>Cucujiformia</taxon>
        <taxon>Coccinelloidea</taxon>
        <taxon>Coccinellidae</taxon>
        <taxon>Scymninae</taxon>
        <taxon>Scymnini</taxon>
        <taxon>Cryptolaemus</taxon>
    </lineage>
</organism>
<feature type="region of interest" description="Disordered" evidence="1">
    <location>
        <begin position="19"/>
        <end position="76"/>
    </location>
</feature>
<reference evidence="2 3" key="1">
    <citation type="journal article" date="2021" name="BMC Biol.">
        <title>Horizontally acquired antibacterial genes associated with adaptive radiation of ladybird beetles.</title>
        <authorList>
            <person name="Li H.S."/>
            <person name="Tang X.F."/>
            <person name="Huang Y.H."/>
            <person name="Xu Z.Y."/>
            <person name="Chen M.L."/>
            <person name="Du X.Y."/>
            <person name="Qiu B.Y."/>
            <person name="Chen P.T."/>
            <person name="Zhang W."/>
            <person name="Slipinski A."/>
            <person name="Escalona H.E."/>
            <person name="Waterhouse R.M."/>
            <person name="Zwick A."/>
            <person name="Pang H."/>
        </authorList>
    </citation>
    <scope>NUCLEOTIDE SEQUENCE [LARGE SCALE GENOMIC DNA]</scope>
    <source>
        <strain evidence="2">SYSU2018</strain>
    </source>
</reference>
<gene>
    <name evidence="2" type="ORF">HHI36_010432</name>
</gene>
<accession>A0ABD2MIW5</accession>
<protein>
    <submittedName>
        <fullName evidence="2">Uncharacterized protein</fullName>
    </submittedName>
</protein>
<dbReference type="Proteomes" id="UP001516400">
    <property type="component" value="Unassembled WGS sequence"/>
</dbReference>
<name>A0ABD2MIW5_9CUCU</name>
<comment type="caution">
    <text evidence="2">The sequence shown here is derived from an EMBL/GenBank/DDBJ whole genome shotgun (WGS) entry which is preliminary data.</text>
</comment>
<feature type="compositionally biased region" description="Acidic residues" evidence="1">
    <location>
        <begin position="24"/>
        <end position="50"/>
    </location>
</feature>